<accession>A0A086Y6Y8</accession>
<evidence type="ECO:0000259" key="3">
    <source>
        <dbReference type="SMART" id="SM00062"/>
    </source>
</evidence>
<dbReference type="EMBL" id="JGYG01000004">
    <property type="protein sequence ID" value="KFI30038.1"/>
    <property type="molecule type" value="Genomic_DNA"/>
</dbReference>
<dbReference type="PANTHER" id="PTHR35936:SF17">
    <property type="entry name" value="ARGININE-BINDING EXTRACELLULAR PROTEIN ARTP"/>
    <property type="match status" value="1"/>
</dbReference>
<reference evidence="4 5" key="1">
    <citation type="submission" date="2014-03" db="EMBL/GenBank/DDBJ databases">
        <title>Genome of Haematobacter massiliensis CCUG 47968.</title>
        <authorList>
            <person name="Wang D."/>
            <person name="Wang G."/>
        </authorList>
    </citation>
    <scope>NUCLEOTIDE SEQUENCE [LARGE SCALE GENOMIC DNA]</scope>
    <source>
        <strain evidence="4 5">CCUG 47968</strain>
    </source>
</reference>
<feature type="signal peptide" evidence="2">
    <location>
        <begin position="1"/>
        <end position="23"/>
    </location>
</feature>
<dbReference type="eggNOG" id="COG0834">
    <property type="taxonomic scope" value="Bacteria"/>
</dbReference>
<feature type="chain" id="PRO_5001817348" evidence="2">
    <location>
        <begin position="24"/>
        <end position="252"/>
    </location>
</feature>
<dbReference type="Proteomes" id="UP000028826">
    <property type="component" value="Unassembled WGS sequence"/>
</dbReference>
<dbReference type="InterPro" id="IPR001638">
    <property type="entry name" value="Solute-binding_3/MltF_N"/>
</dbReference>
<dbReference type="SMART" id="SM00062">
    <property type="entry name" value="PBPb"/>
    <property type="match status" value="1"/>
</dbReference>
<evidence type="ECO:0000256" key="2">
    <source>
        <dbReference type="SAM" id="SignalP"/>
    </source>
</evidence>
<protein>
    <submittedName>
        <fullName evidence="4">ABC transporter substrate-binding protein</fullName>
    </submittedName>
</protein>
<dbReference type="STRING" id="195105.CN97_15015"/>
<keyword evidence="5" id="KW-1185">Reference proteome</keyword>
<keyword evidence="1 2" id="KW-0732">Signal</keyword>
<dbReference type="PANTHER" id="PTHR35936">
    <property type="entry name" value="MEMBRANE-BOUND LYTIC MUREIN TRANSGLYCOSYLASE F"/>
    <property type="match status" value="1"/>
</dbReference>
<dbReference type="RefSeq" id="WP_035709977.1">
    <property type="nucleotide sequence ID" value="NZ_CP035511.1"/>
</dbReference>
<dbReference type="AlphaFoldDB" id="A0A086Y6Y8"/>
<proteinExistence type="predicted"/>
<dbReference type="Gene3D" id="3.40.190.10">
    <property type="entry name" value="Periplasmic binding protein-like II"/>
    <property type="match status" value="2"/>
</dbReference>
<evidence type="ECO:0000313" key="4">
    <source>
        <dbReference type="EMBL" id="KFI30038.1"/>
    </source>
</evidence>
<dbReference type="SUPFAM" id="SSF53850">
    <property type="entry name" value="Periplasmic binding protein-like II"/>
    <property type="match status" value="1"/>
</dbReference>
<name>A0A086Y6Y8_9RHOB</name>
<gene>
    <name evidence="4" type="ORF">CN97_15015</name>
</gene>
<organism evidence="4 5">
    <name type="scientific">Haematobacter massiliensis</name>
    <dbReference type="NCBI Taxonomy" id="195105"/>
    <lineage>
        <taxon>Bacteria</taxon>
        <taxon>Pseudomonadati</taxon>
        <taxon>Pseudomonadota</taxon>
        <taxon>Alphaproteobacteria</taxon>
        <taxon>Rhodobacterales</taxon>
        <taxon>Paracoccaceae</taxon>
        <taxon>Haematobacter</taxon>
    </lineage>
</organism>
<evidence type="ECO:0000256" key="1">
    <source>
        <dbReference type="ARBA" id="ARBA00022729"/>
    </source>
</evidence>
<comment type="caution">
    <text evidence="4">The sequence shown here is derived from an EMBL/GenBank/DDBJ whole genome shotgun (WGS) entry which is preliminary data.</text>
</comment>
<dbReference type="CDD" id="cd13530">
    <property type="entry name" value="PBP2_peptides_like"/>
    <property type="match status" value="1"/>
</dbReference>
<feature type="domain" description="Solute-binding protein family 3/N-terminal" evidence="3">
    <location>
        <begin position="25"/>
        <end position="248"/>
    </location>
</feature>
<evidence type="ECO:0000313" key="5">
    <source>
        <dbReference type="Proteomes" id="UP000028826"/>
    </source>
</evidence>
<sequence length="252" mass="27536">MGLIKIMKAAAFAVLVAGAPATADVIKSGATATGVPFNFLDPKTNTMSGFMLDIANEVAKRGGFEFDLQTVDFASLVPALQSRRIDIITSSFSITEERSKVVDFAVPVYSFHQGLLVPAGNPKKLATYDDMKTARIGTNIGNSAIAEGRKIGVTFEQYSSIQDTLRDLSLGRIDGAMVDMPIADWMMKANPDYKMEWVEGFEPFFTEYYTFSVRKGDTAILDRVNPILTQIKTDGTLAELIKKWGISVQIAP</sequence>
<dbReference type="Pfam" id="PF00497">
    <property type="entry name" value="SBP_bac_3"/>
    <property type="match status" value="1"/>
</dbReference>